<evidence type="ECO:0000313" key="3">
    <source>
        <dbReference type="EMBL" id="KAF9996317.1"/>
    </source>
</evidence>
<evidence type="ECO:0000256" key="1">
    <source>
        <dbReference type="SAM" id="MobiDB-lite"/>
    </source>
</evidence>
<keyword evidence="4" id="KW-1185">Reference proteome</keyword>
<accession>A0A9P6MF94</accession>
<protein>
    <recommendedName>
        <fullName evidence="2">Folliculin-interacting protein N-terminal domain-containing protein</fullName>
    </recommendedName>
</protein>
<evidence type="ECO:0000259" key="2">
    <source>
        <dbReference type="Pfam" id="PF14636"/>
    </source>
</evidence>
<dbReference type="AlphaFoldDB" id="A0A9P6MF94"/>
<dbReference type="Pfam" id="PF14636">
    <property type="entry name" value="FNIP_N"/>
    <property type="match status" value="1"/>
</dbReference>
<organism evidence="3 4">
    <name type="scientific">Entomortierella chlamydospora</name>
    <dbReference type="NCBI Taxonomy" id="101097"/>
    <lineage>
        <taxon>Eukaryota</taxon>
        <taxon>Fungi</taxon>
        <taxon>Fungi incertae sedis</taxon>
        <taxon>Mucoromycota</taxon>
        <taxon>Mortierellomycotina</taxon>
        <taxon>Mortierellomycetes</taxon>
        <taxon>Mortierellales</taxon>
        <taxon>Mortierellaceae</taxon>
        <taxon>Entomortierella</taxon>
    </lineage>
</organism>
<sequence length="89" mass="9828">WSLPPFGTHEIRVLMCQEVSSIQDIVLFDSQQVSGSDFNQMESPSPSPARSSFKSSSMNSLFGSLRSERSLPSNLSSSQTMSSRRPTKL</sequence>
<feature type="compositionally biased region" description="Low complexity" evidence="1">
    <location>
        <begin position="48"/>
        <end position="89"/>
    </location>
</feature>
<dbReference type="Proteomes" id="UP000703661">
    <property type="component" value="Unassembled WGS sequence"/>
</dbReference>
<proteinExistence type="predicted"/>
<feature type="domain" description="Folliculin-interacting protein N-terminal" evidence="2">
    <location>
        <begin position="10"/>
        <end position="80"/>
    </location>
</feature>
<feature type="non-terminal residue" evidence="3">
    <location>
        <position position="1"/>
    </location>
</feature>
<evidence type="ECO:0000313" key="4">
    <source>
        <dbReference type="Proteomes" id="UP000703661"/>
    </source>
</evidence>
<name>A0A9P6MF94_9FUNG</name>
<dbReference type="EMBL" id="JAAAID010003700">
    <property type="protein sequence ID" value="KAF9996317.1"/>
    <property type="molecule type" value="Genomic_DNA"/>
</dbReference>
<feature type="non-terminal residue" evidence="3">
    <location>
        <position position="89"/>
    </location>
</feature>
<reference evidence="3" key="1">
    <citation type="journal article" date="2020" name="Fungal Divers.">
        <title>Resolving the Mortierellaceae phylogeny through synthesis of multi-gene phylogenetics and phylogenomics.</title>
        <authorList>
            <person name="Vandepol N."/>
            <person name="Liber J."/>
            <person name="Desiro A."/>
            <person name="Na H."/>
            <person name="Kennedy M."/>
            <person name="Barry K."/>
            <person name="Grigoriev I.V."/>
            <person name="Miller A.N."/>
            <person name="O'Donnell K."/>
            <person name="Stajich J.E."/>
            <person name="Bonito G."/>
        </authorList>
    </citation>
    <scope>NUCLEOTIDE SEQUENCE</scope>
    <source>
        <strain evidence="3">NRRL 2769</strain>
    </source>
</reference>
<dbReference type="InterPro" id="IPR028084">
    <property type="entry name" value="FNIP_N_dom"/>
</dbReference>
<gene>
    <name evidence="3" type="ORF">BGZ80_007287</name>
</gene>
<feature type="region of interest" description="Disordered" evidence="1">
    <location>
        <begin position="36"/>
        <end position="89"/>
    </location>
</feature>
<comment type="caution">
    <text evidence="3">The sequence shown here is derived from an EMBL/GenBank/DDBJ whole genome shotgun (WGS) entry which is preliminary data.</text>
</comment>